<proteinExistence type="predicted"/>
<reference evidence="2 3" key="2">
    <citation type="journal article" date="2012" name="J. Bacteriol.">
        <title>Genome Sequence of Edwardsiella ictaluri 93-146, a Strain Associated with a Natural Channel Catfish Outbreak of Enteric Septicemia of Catfish.</title>
        <authorList>
            <person name="Williams M.L."/>
            <person name="Gillaspy A.F."/>
            <person name="Dyer D.W."/>
            <person name="Thune R.L."/>
            <person name="Waldbieser G.C."/>
            <person name="Schuster S.C."/>
            <person name="Gipson J."/>
            <person name="Zaitshik J."/>
            <person name="Landry C."/>
            <person name="Banes M.M."/>
            <person name="Lawrence M.L."/>
        </authorList>
    </citation>
    <scope>NUCLEOTIDE SEQUENCE [LARGE SCALE GENOMIC DNA]</scope>
    <source>
        <strain evidence="2 3">93-146</strain>
    </source>
</reference>
<protein>
    <submittedName>
        <fullName evidence="2">Uncharacterized protein</fullName>
    </submittedName>
</protein>
<dbReference type="HOGENOM" id="CLU_3343068_0_0_6"/>
<dbReference type="EMBL" id="CP001600">
    <property type="protein sequence ID" value="ACR70526.1"/>
    <property type="molecule type" value="Genomic_DNA"/>
</dbReference>
<reference evidence="3" key="1">
    <citation type="submission" date="2009-03" db="EMBL/GenBank/DDBJ databases">
        <title>Complete genome sequence of Edwardsiella ictaluri 93-146.</title>
        <authorList>
            <person name="Williams M.L."/>
            <person name="Gillaspy A.F."/>
            <person name="Dyer D.W."/>
            <person name="Thune R.L."/>
            <person name="Waldbieser G.C."/>
            <person name="Schuster S.C."/>
            <person name="Gipson J."/>
            <person name="Zaitshik J."/>
            <person name="Landry C."/>
            <person name="Lawrence M.L."/>
        </authorList>
    </citation>
    <scope>NUCLEOTIDE SEQUENCE [LARGE SCALE GENOMIC DNA]</scope>
    <source>
        <strain evidence="3">93-146</strain>
    </source>
</reference>
<name>C5BAX1_EDWI9</name>
<evidence type="ECO:0000313" key="2">
    <source>
        <dbReference type="EMBL" id="ACR70526.1"/>
    </source>
</evidence>
<gene>
    <name evidence="2" type="ordered locus">NT01EI_3389</name>
</gene>
<organism evidence="2 3">
    <name type="scientific">Edwardsiella ictaluri (strain 93-146)</name>
    <dbReference type="NCBI Taxonomy" id="634503"/>
    <lineage>
        <taxon>Bacteria</taxon>
        <taxon>Pseudomonadati</taxon>
        <taxon>Pseudomonadota</taxon>
        <taxon>Gammaproteobacteria</taxon>
        <taxon>Enterobacterales</taxon>
        <taxon>Hafniaceae</taxon>
        <taxon>Edwardsiella</taxon>
    </lineage>
</organism>
<evidence type="ECO:0000256" key="1">
    <source>
        <dbReference type="SAM" id="MobiDB-lite"/>
    </source>
</evidence>
<feature type="region of interest" description="Disordered" evidence="1">
    <location>
        <begin position="1"/>
        <end position="37"/>
    </location>
</feature>
<sequence length="37" mass="4040">MSIKNILFGDNLDTGLSYHCPKGQDSGEHPDNHGRGE</sequence>
<evidence type="ECO:0000313" key="3">
    <source>
        <dbReference type="Proteomes" id="UP000001485"/>
    </source>
</evidence>
<dbReference type="AlphaFoldDB" id="C5BAX1"/>
<accession>C5BAX1</accession>
<feature type="compositionally biased region" description="Basic and acidic residues" evidence="1">
    <location>
        <begin position="25"/>
        <end position="37"/>
    </location>
</feature>
<dbReference type="KEGG" id="eic:NT01EI_3389"/>
<dbReference type="Proteomes" id="UP000001485">
    <property type="component" value="Chromosome"/>
</dbReference>